<sequence>MALFIYSDEEARDLAQKAKVKWALEGDENTSLFHGLLNKKRRQLSIRGILKNGEWIESPTVVKAEFLDHHDFLERPFSHDEIKRAVWDCGSDRASRPGGFTFKIFTSFCDLIVDDVEKFVQEFFCSNLFPKGCNSSIIALIPKVPNAKSVFDFCPISLIGCQYKIIGKLLANRLSTMIGNCVSPVQYAFLKGRYILDSPLILNEVLAWYRQHKKELMVFKVDFEKAFDSLRWDILDLI</sequence>
<comment type="caution">
    <text evidence="2">The sequence shown here is derived from an EMBL/GenBank/DDBJ whole genome shotgun (WGS) entry which is preliminary data.</text>
</comment>
<keyword evidence="2" id="KW-0695">RNA-directed DNA polymerase</keyword>
<dbReference type="EMBL" id="BQNB010013360">
    <property type="protein sequence ID" value="GJT14984.1"/>
    <property type="molecule type" value="Genomic_DNA"/>
</dbReference>
<dbReference type="PANTHER" id="PTHR46890:SF50">
    <property type="entry name" value="RNA-DIRECTED DNA POLYMERASE, EUKARYOTA, REVERSE TRANSCRIPTASE ZINC-BINDING DOMAIN PROTEIN-RELATED"/>
    <property type="match status" value="1"/>
</dbReference>
<evidence type="ECO:0000259" key="1">
    <source>
        <dbReference type="Pfam" id="PF00078"/>
    </source>
</evidence>
<accession>A0ABQ5BNP5</accession>
<proteinExistence type="predicted"/>
<organism evidence="2 3">
    <name type="scientific">Tanacetum coccineum</name>
    <dbReference type="NCBI Taxonomy" id="301880"/>
    <lineage>
        <taxon>Eukaryota</taxon>
        <taxon>Viridiplantae</taxon>
        <taxon>Streptophyta</taxon>
        <taxon>Embryophyta</taxon>
        <taxon>Tracheophyta</taxon>
        <taxon>Spermatophyta</taxon>
        <taxon>Magnoliopsida</taxon>
        <taxon>eudicotyledons</taxon>
        <taxon>Gunneridae</taxon>
        <taxon>Pentapetalae</taxon>
        <taxon>asterids</taxon>
        <taxon>campanulids</taxon>
        <taxon>Asterales</taxon>
        <taxon>Asteraceae</taxon>
        <taxon>Asteroideae</taxon>
        <taxon>Anthemideae</taxon>
        <taxon>Anthemidinae</taxon>
        <taxon>Tanacetum</taxon>
    </lineage>
</organism>
<keyword evidence="2" id="KW-0548">Nucleotidyltransferase</keyword>
<dbReference type="Pfam" id="PF00078">
    <property type="entry name" value="RVT_1"/>
    <property type="match status" value="1"/>
</dbReference>
<protein>
    <submittedName>
        <fullName evidence="2">RNA-directed DNA polymerase, eukaryota, reverse transcriptase zinc-binding domain protein</fullName>
    </submittedName>
</protein>
<evidence type="ECO:0000313" key="3">
    <source>
        <dbReference type="Proteomes" id="UP001151760"/>
    </source>
</evidence>
<dbReference type="InterPro" id="IPR000477">
    <property type="entry name" value="RT_dom"/>
</dbReference>
<keyword evidence="3" id="KW-1185">Reference proteome</keyword>
<dbReference type="Proteomes" id="UP001151760">
    <property type="component" value="Unassembled WGS sequence"/>
</dbReference>
<gene>
    <name evidence="2" type="ORF">Tco_0873690</name>
</gene>
<dbReference type="GO" id="GO:0003964">
    <property type="term" value="F:RNA-directed DNA polymerase activity"/>
    <property type="evidence" value="ECO:0007669"/>
    <property type="project" value="UniProtKB-KW"/>
</dbReference>
<dbReference type="PANTHER" id="PTHR46890">
    <property type="entry name" value="NON-LTR RETROLELEMENT REVERSE TRANSCRIPTASE-LIKE PROTEIN-RELATED"/>
    <property type="match status" value="1"/>
</dbReference>
<dbReference type="InterPro" id="IPR052343">
    <property type="entry name" value="Retrotransposon-Effector_Assoc"/>
</dbReference>
<feature type="domain" description="Reverse transcriptase" evidence="1">
    <location>
        <begin position="154"/>
        <end position="236"/>
    </location>
</feature>
<evidence type="ECO:0000313" key="2">
    <source>
        <dbReference type="EMBL" id="GJT14984.1"/>
    </source>
</evidence>
<reference evidence="2" key="1">
    <citation type="journal article" date="2022" name="Int. J. Mol. Sci.">
        <title>Draft Genome of Tanacetum Coccineum: Genomic Comparison of Closely Related Tanacetum-Family Plants.</title>
        <authorList>
            <person name="Yamashiro T."/>
            <person name="Shiraishi A."/>
            <person name="Nakayama K."/>
            <person name="Satake H."/>
        </authorList>
    </citation>
    <scope>NUCLEOTIDE SEQUENCE</scope>
</reference>
<reference evidence="2" key="2">
    <citation type="submission" date="2022-01" db="EMBL/GenBank/DDBJ databases">
        <authorList>
            <person name="Yamashiro T."/>
            <person name="Shiraishi A."/>
            <person name="Satake H."/>
            <person name="Nakayama K."/>
        </authorList>
    </citation>
    <scope>NUCLEOTIDE SEQUENCE</scope>
</reference>
<name>A0ABQ5BNP5_9ASTR</name>
<keyword evidence="2" id="KW-0808">Transferase</keyword>